<name>A0A645FV94_9ZZZZ</name>
<dbReference type="AlphaFoldDB" id="A0A645FV94"/>
<evidence type="ECO:0000313" key="1">
    <source>
        <dbReference type="EMBL" id="MPN17459.1"/>
    </source>
</evidence>
<comment type="caution">
    <text evidence="1">The sequence shown here is derived from an EMBL/GenBank/DDBJ whole genome shotgun (WGS) entry which is preliminary data.</text>
</comment>
<sequence>MDIENTNTIFYRLVKPEGKVSVSGTGTTIGIYYRLLKLGVHCNI</sequence>
<gene>
    <name evidence="1" type="ORF">SDC9_164812</name>
</gene>
<dbReference type="EMBL" id="VSSQ01064596">
    <property type="protein sequence ID" value="MPN17459.1"/>
    <property type="molecule type" value="Genomic_DNA"/>
</dbReference>
<protein>
    <submittedName>
        <fullName evidence="1">Uncharacterized protein</fullName>
    </submittedName>
</protein>
<proteinExistence type="predicted"/>
<reference evidence="1" key="1">
    <citation type="submission" date="2019-08" db="EMBL/GenBank/DDBJ databases">
        <authorList>
            <person name="Kucharzyk K."/>
            <person name="Murdoch R.W."/>
            <person name="Higgins S."/>
            <person name="Loffler F."/>
        </authorList>
    </citation>
    <scope>NUCLEOTIDE SEQUENCE</scope>
</reference>
<accession>A0A645FV94</accession>
<organism evidence="1">
    <name type="scientific">bioreactor metagenome</name>
    <dbReference type="NCBI Taxonomy" id="1076179"/>
    <lineage>
        <taxon>unclassified sequences</taxon>
        <taxon>metagenomes</taxon>
        <taxon>ecological metagenomes</taxon>
    </lineage>
</organism>